<evidence type="ECO:0000256" key="2">
    <source>
        <dbReference type="SAM" id="SignalP"/>
    </source>
</evidence>
<dbReference type="Pfam" id="PF02368">
    <property type="entry name" value="Big_2"/>
    <property type="match status" value="1"/>
</dbReference>
<dbReference type="InterPro" id="IPR003343">
    <property type="entry name" value="Big_2"/>
</dbReference>
<organism evidence="4 5">
    <name type="scientific">Polaribacter aestuariivivens</name>
    <dbReference type="NCBI Taxonomy" id="2304626"/>
    <lineage>
        <taxon>Bacteria</taxon>
        <taxon>Pseudomonadati</taxon>
        <taxon>Bacteroidota</taxon>
        <taxon>Flavobacteriia</taxon>
        <taxon>Flavobacteriales</taxon>
        <taxon>Flavobacteriaceae</taxon>
    </lineage>
</organism>
<feature type="signal peptide" evidence="2">
    <location>
        <begin position="1"/>
        <end position="20"/>
    </location>
</feature>
<keyword evidence="1 2" id="KW-0732">Signal</keyword>
<protein>
    <submittedName>
        <fullName evidence="4">T9SS type A sorting domain-containing protein</fullName>
    </submittedName>
</protein>
<sequence>MMKKLLFTFFVLTIALQTFNAQTIVGWEFTSDDEGWNKNPARCTTAWNSAGYLDVTTQGVADPFFFNTTDVTLATTNVNFLELSIKNETANGGGSILLLRTNDTNVNIPYSMTPNSTAFETIVIDLSKVTNFSNNLQIDNVRIDPNNGGAAGTISFDYIRFVETPTNPVLATSVAVDGPSSITVNEIATYTATISPNNTTFNDVEYSVDDTNIARINPTGVLVPKKTGTVTVTATATDGSNVSGSKQVTITEGSNTILNWEFDADDEGWNRAQTRCSTAWNSQGYLDATTTGDNDPFFYRNPKIEFNAKNFKFIELSVKNGTADTEGGILLFTGAGNVNVPVPMTANNSGFETIVIDLATTNLSNETIITDVRLDPNLTGATGVVSYDYIRFLENPSSTILATSITIDGPSTITTNEIAQFTTTISPENATFKSVDYSVNDTNVATIDSSGLLVPKTAGTVTVTATSTDGSNVSDSKQITITQGPNTIISWEFDTDDEGWNKNPLRCTTAWNSAGYLDVTTIGENDPNVRNTTAQPFSAAGANFLIIKVKNETASDSGQLIFFRGGGASPKTALFTMTPNSTDFETIVVDLPASVSNWSVSDNFIDVRLDANTDGSAGVVSFDFIRITKEDNTASVASQKMLDATFTYPNPVTQGQNLNVNLERFSNTDKIKLFVNDITGKLIYSKEVLGGKSESISTNQLNTGIYLVSVKNNRSFKTFKVIVN</sequence>
<dbReference type="SMART" id="SM00635">
    <property type="entry name" value="BID_2"/>
    <property type="match status" value="2"/>
</dbReference>
<dbReference type="SUPFAM" id="SSF49373">
    <property type="entry name" value="Invasin/intimin cell-adhesion fragments"/>
    <property type="match status" value="2"/>
</dbReference>
<evidence type="ECO:0000259" key="3">
    <source>
        <dbReference type="SMART" id="SM00635"/>
    </source>
</evidence>
<accession>A0A5S3NCA0</accession>
<gene>
    <name evidence="4" type="ORF">FDT66_07635</name>
</gene>
<dbReference type="Gene3D" id="2.60.40.1080">
    <property type="match status" value="2"/>
</dbReference>
<proteinExistence type="predicted"/>
<evidence type="ECO:0000256" key="1">
    <source>
        <dbReference type="ARBA" id="ARBA00022729"/>
    </source>
</evidence>
<comment type="caution">
    <text evidence="4">The sequence shown here is derived from an EMBL/GenBank/DDBJ whole genome shotgun (WGS) entry which is preliminary data.</text>
</comment>
<feature type="domain" description="BIG2" evidence="3">
    <location>
        <begin position="170"/>
        <end position="246"/>
    </location>
</feature>
<evidence type="ECO:0000313" key="5">
    <source>
        <dbReference type="Proteomes" id="UP000307140"/>
    </source>
</evidence>
<dbReference type="InterPro" id="IPR008964">
    <property type="entry name" value="Invasin/intimin_cell_adhesion"/>
</dbReference>
<dbReference type="Proteomes" id="UP000307140">
    <property type="component" value="Unassembled WGS sequence"/>
</dbReference>
<feature type="chain" id="PRO_5024365633" evidence="2">
    <location>
        <begin position="21"/>
        <end position="724"/>
    </location>
</feature>
<dbReference type="InterPro" id="IPR026444">
    <property type="entry name" value="Secre_tail"/>
</dbReference>
<dbReference type="Pfam" id="PF18962">
    <property type="entry name" value="Por_Secre_tail"/>
    <property type="match status" value="1"/>
</dbReference>
<dbReference type="AlphaFoldDB" id="A0A5S3NCA0"/>
<keyword evidence="5" id="KW-1185">Reference proteome</keyword>
<reference evidence="4 5" key="1">
    <citation type="submission" date="2019-05" db="EMBL/GenBank/DDBJ databases">
        <title>Polaribacter aestuariivivens sp. nov., isolated from a tidal flat.</title>
        <authorList>
            <person name="Yoon J.-H."/>
        </authorList>
    </citation>
    <scope>NUCLEOTIDE SEQUENCE [LARGE SCALE GENOMIC DNA]</scope>
    <source>
        <strain evidence="4 5">DBTF-3</strain>
    </source>
</reference>
<evidence type="ECO:0000313" key="4">
    <source>
        <dbReference type="EMBL" id="TMM30626.1"/>
    </source>
</evidence>
<name>A0A5S3NCA0_9FLAO</name>
<dbReference type="OrthoDB" id="1194530at2"/>
<dbReference type="NCBIfam" id="TIGR04183">
    <property type="entry name" value="Por_Secre_tail"/>
    <property type="match status" value="1"/>
</dbReference>
<feature type="domain" description="BIG2" evidence="3">
    <location>
        <begin position="401"/>
        <end position="477"/>
    </location>
</feature>
<dbReference type="EMBL" id="VANR01000003">
    <property type="protein sequence ID" value="TMM30626.1"/>
    <property type="molecule type" value="Genomic_DNA"/>
</dbReference>